<keyword evidence="7" id="KW-0869">Chloride channel</keyword>
<dbReference type="InterPro" id="IPR001807">
    <property type="entry name" value="ClC"/>
</dbReference>
<dbReference type="CDD" id="cd00400">
    <property type="entry name" value="Voltage_gated_ClC"/>
    <property type="match status" value="1"/>
</dbReference>
<dbReference type="InterPro" id="IPR014743">
    <property type="entry name" value="Cl-channel_core"/>
</dbReference>
<dbReference type="CDD" id="cd02205">
    <property type="entry name" value="CBS_pair_SF"/>
    <property type="match status" value="1"/>
</dbReference>
<keyword evidence="6 11" id="KW-0472">Membrane</keyword>
<dbReference type="Proteomes" id="UP000214355">
    <property type="component" value="Chromosome I"/>
</dbReference>
<dbReference type="PROSITE" id="PS51371">
    <property type="entry name" value="CBS"/>
    <property type="match status" value="2"/>
</dbReference>
<feature type="domain" description="CBS" evidence="12">
    <location>
        <begin position="468"/>
        <end position="526"/>
    </location>
</feature>
<feature type="transmembrane region" description="Helical" evidence="11">
    <location>
        <begin position="252"/>
        <end position="269"/>
    </location>
</feature>
<dbReference type="AlphaFoldDB" id="A0A1H2LHL6"/>
<feature type="transmembrane region" description="Helical" evidence="11">
    <location>
        <begin position="76"/>
        <end position="95"/>
    </location>
</feature>
<evidence type="ECO:0000256" key="6">
    <source>
        <dbReference type="ARBA" id="ARBA00023136"/>
    </source>
</evidence>
<keyword evidence="3 11" id="KW-0812">Transmembrane</keyword>
<evidence type="ECO:0000259" key="12">
    <source>
        <dbReference type="PROSITE" id="PS51371"/>
    </source>
</evidence>
<evidence type="ECO:0000313" key="13">
    <source>
        <dbReference type="EMBL" id="SDU80409.1"/>
    </source>
</evidence>
<feature type="domain" description="CBS" evidence="12">
    <location>
        <begin position="530"/>
        <end position="589"/>
    </location>
</feature>
<evidence type="ECO:0000256" key="1">
    <source>
        <dbReference type="ARBA" id="ARBA00004141"/>
    </source>
</evidence>
<sequence>MIKPRLLTAPESLPDSMKSFTKILGSHRSTLAIIAAVIGAVVGLASVVFHYCIEGWTYLMTGYSDYSAHAGAGHGYLGWGTWFVILAPVISGFIYGPMITKWAPSARGHGIPEVMLAVKRKGGKIPGAVAVVKIIASALTLGGGGSVGREGPIVQVGAALGSSIANKLHLTTRQVILFVGCGSAAGIAATFNAPLAGAVFALELILINFTAETFGMCVISAVASSLVGHIFLEDVPVVAIPYVLRVGNSIDFILIILVGFIAALAGLGFSKILYAVEDLIDAVYHLPEWARPGIGGIAIGVMLYFLPEMYGSGYPIQLDALEGKYAIGFLLLLALMRAIFTATTIGIGGSGGVFAPTLFIGAMVGSAFGQAIAPLTSTSASVFGVIGMGAAFAGAARAPMTGVLIIIEMTGQYSLIMPMMLAVVVATAISRFLTRKTIYTTKLIRRGDILDDPVDHTLVGRVPAAKLMTPVPATVTTSATIREANHVLVRTRGTRIPVTDDDGKYVGCFTALIWAHVSTEGISPDTPLSAIDLDHTHITPEMLPTQVLSSLIDNNASAVVVVNDDETIAGWVTQRDLVRLIHKQQRAALSTIENESSFGSRWLMKHPEGLRPSRIQRTRRQDRKEN</sequence>
<dbReference type="PRINTS" id="PR00762">
    <property type="entry name" value="CLCHANNEL"/>
</dbReference>
<name>A0A1H2LHL6_9ACTO</name>
<dbReference type="SUPFAM" id="SSF81340">
    <property type="entry name" value="Clc chloride channel"/>
    <property type="match status" value="1"/>
</dbReference>
<evidence type="ECO:0000256" key="8">
    <source>
        <dbReference type="ARBA" id="ARBA00023214"/>
    </source>
</evidence>
<evidence type="ECO:0000256" key="3">
    <source>
        <dbReference type="ARBA" id="ARBA00022692"/>
    </source>
</evidence>
<keyword evidence="5" id="KW-0406">Ion transport</keyword>
<dbReference type="InterPro" id="IPR046342">
    <property type="entry name" value="CBS_dom_sf"/>
</dbReference>
<keyword evidence="4 11" id="KW-1133">Transmembrane helix</keyword>
<feature type="transmembrane region" description="Helical" evidence="11">
    <location>
        <begin position="327"/>
        <end position="347"/>
    </location>
</feature>
<dbReference type="GO" id="GO:0034707">
    <property type="term" value="C:chloride channel complex"/>
    <property type="evidence" value="ECO:0007669"/>
    <property type="project" value="UniProtKB-KW"/>
</dbReference>
<feature type="transmembrane region" description="Helical" evidence="11">
    <location>
        <begin position="353"/>
        <end position="375"/>
    </location>
</feature>
<feature type="transmembrane region" description="Helical" evidence="11">
    <location>
        <begin position="413"/>
        <end position="433"/>
    </location>
</feature>
<comment type="subcellular location">
    <subcellularLocation>
        <location evidence="1">Membrane</location>
        <topology evidence="1">Multi-pass membrane protein</topology>
    </subcellularLocation>
</comment>
<organism evidence="13 14">
    <name type="scientific">Arcanobacterium phocae</name>
    <dbReference type="NCBI Taxonomy" id="131112"/>
    <lineage>
        <taxon>Bacteria</taxon>
        <taxon>Bacillati</taxon>
        <taxon>Actinomycetota</taxon>
        <taxon>Actinomycetes</taxon>
        <taxon>Actinomycetales</taxon>
        <taxon>Actinomycetaceae</taxon>
        <taxon>Arcanobacterium</taxon>
    </lineage>
</organism>
<dbReference type="PANTHER" id="PTHR43427">
    <property type="entry name" value="CHLORIDE CHANNEL PROTEIN CLC-E"/>
    <property type="match status" value="1"/>
</dbReference>
<feature type="transmembrane region" description="Helical" evidence="11">
    <location>
        <begin position="289"/>
        <end position="306"/>
    </location>
</feature>
<evidence type="ECO:0000313" key="14">
    <source>
        <dbReference type="Proteomes" id="UP000214355"/>
    </source>
</evidence>
<dbReference type="GO" id="GO:0005254">
    <property type="term" value="F:chloride channel activity"/>
    <property type="evidence" value="ECO:0007669"/>
    <property type="project" value="UniProtKB-KW"/>
</dbReference>
<dbReference type="Pfam" id="PF00654">
    <property type="entry name" value="Voltage_CLC"/>
    <property type="match status" value="1"/>
</dbReference>
<dbReference type="InterPro" id="IPR000644">
    <property type="entry name" value="CBS_dom"/>
</dbReference>
<feature type="transmembrane region" description="Helical" evidence="11">
    <location>
        <begin position="382"/>
        <end position="407"/>
    </location>
</feature>
<evidence type="ECO:0000256" key="2">
    <source>
        <dbReference type="ARBA" id="ARBA00022448"/>
    </source>
</evidence>
<protein>
    <submittedName>
        <fullName evidence="13">Chloride channel protein, CIC family</fullName>
    </submittedName>
</protein>
<reference evidence="14" key="1">
    <citation type="submission" date="2016-10" db="EMBL/GenBank/DDBJ databases">
        <authorList>
            <person name="Varghese N."/>
            <person name="Submissions S."/>
        </authorList>
    </citation>
    <scope>NUCLEOTIDE SEQUENCE [LARGE SCALE GENOMIC DNA]</scope>
    <source>
        <strain evidence="14">DSM 10002</strain>
    </source>
</reference>
<evidence type="ECO:0000256" key="5">
    <source>
        <dbReference type="ARBA" id="ARBA00023065"/>
    </source>
</evidence>
<keyword evidence="2" id="KW-0813">Transport</keyword>
<evidence type="ECO:0000256" key="7">
    <source>
        <dbReference type="ARBA" id="ARBA00023173"/>
    </source>
</evidence>
<evidence type="ECO:0000256" key="4">
    <source>
        <dbReference type="ARBA" id="ARBA00022989"/>
    </source>
</evidence>
<proteinExistence type="predicted"/>
<evidence type="ECO:0000256" key="9">
    <source>
        <dbReference type="ARBA" id="ARBA00023303"/>
    </source>
</evidence>
<evidence type="ECO:0000256" key="10">
    <source>
        <dbReference type="PROSITE-ProRule" id="PRU00703"/>
    </source>
</evidence>
<feature type="transmembrane region" description="Helical" evidence="11">
    <location>
        <begin position="213"/>
        <end position="232"/>
    </location>
</feature>
<dbReference type="InterPro" id="IPR050368">
    <property type="entry name" value="ClC-type_chloride_channel"/>
</dbReference>
<evidence type="ECO:0000256" key="11">
    <source>
        <dbReference type="SAM" id="Phobius"/>
    </source>
</evidence>
<dbReference type="SUPFAM" id="SSF54631">
    <property type="entry name" value="CBS-domain pair"/>
    <property type="match status" value="1"/>
</dbReference>
<dbReference type="EMBL" id="LT629804">
    <property type="protein sequence ID" value="SDU80409.1"/>
    <property type="molecule type" value="Genomic_DNA"/>
</dbReference>
<keyword evidence="9" id="KW-0407">Ion channel</keyword>
<dbReference type="Gene3D" id="3.10.580.10">
    <property type="entry name" value="CBS-domain"/>
    <property type="match status" value="2"/>
</dbReference>
<dbReference type="Pfam" id="PF00571">
    <property type="entry name" value="CBS"/>
    <property type="match status" value="2"/>
</dbReference>
<keyword evidence="14" id="KW-1185">Reference proteome</keyword>
<accession>A0A1H2LHL6</accession>
<dbReference type="PANTHER" id="PTHR43427:SF6">
    <property type="entry name" value="CHLORIDE CHANNEL PROTEIN CLC-E"/>
    <property type="match status" value="1"/>
</dbReference>
<gene>
    <name evidence="13" type="ORF">SAMN04489737_1195</name>
</gene>
<dbReference type="STRING" id="131112.SAMN04489737_1195"/>
<dbReference type="Gene3D" id="1.10.3080.10">
    <property type="entry name" value="Clc chloride channel"/>
    <property type="match status" value="1"/>
</dbReference>
<keyword evidence="10" id="KW-0129">CBS domain</keyword>
<keyword evidence="8" id="KW-0868">Chloride</keyword>
<feature type="transmembrane region" description="Helical" evidence="11">
    <location>
        <begin position="31"/>
        <end position="56"/>
    </location>
</feature>
<feature type="transmembrane region" description="Helical" evidence="11">
    <location>
        <begin position="175"/>
        <end position="207"/>
    </location>
</feature>